<evidence type="ECO:0000256" key="5">
    <source>
        <dbReference type="ARBA" id="ARBA00023136"/>
    </source>
</evidence>
<evidence type="ECO:0000313" key="9">
    <source>
        <dbReference type="EMBL" id="JAV67908.1"/>
    </source>
</evidence>
<feature type="transmembrane region" description="Helical" evidence="6">
    <location>
        <begin position="215"/>
        <end position="241"/>
    </location>
</feature>
<evidence type="ECO:0000256" key="2">
    <source>
        <dbReference type="ARBA" id="ARBA00009671"/>
    </source>
</evidence>
<protein>
    <recommendedName>
        <fullName evidence="6">Anoctamin</fullName>
    </recommendedName>
</protein>
<feature type="region of interest" description="Disordered" evidence="7">
    <location>
        <begin position="1"/>
        <end position="23"/>
    </location>
</feature>
<proteinExistence type="inferred from homology"/>
<organism evidence="9">
    <name type="scientific">Photinus pyralis</name>
    <name type="common">Common eastern firefly</name>
    <name type="synonym">Lampyris pyralis</name>
    <dbReference type="NCBI Taxonomy" id="7054"/>
    <lineage>
        <taxon>Eukaryota</taxon>
        <taxon>Metazoa</taxon>
        <taxon>Ecdysozoa</taxon>
        <taxon>Arthropoda</taxon>
        <taxon>Hexapoda</taxon>
        <taxon>Insecta</taxon>
        <taxon>Pterygota</taxon>
        <taxon>Neoptera</taxon>
        <taxon>Endopterygota</taxon>
        <taxon>Coleoptera</taxon>
        <taxon>Polyphaga</taxon>
        <taxon>Elateriformia</taxon>
        <taxon>Elateroidea</taxon>
        <taxon>Lampyridae</taxon>
        <taxon>Lampyrinae</taxon>
        <taxon>Photinus</taxon>
    </lineage>
</organism>
<dbReference type="Pfam" id="PF04547">
    <property type="entry name" value="Anoctamin"/>
    <property type="match status" value="1"/>
</dbReference>
<dbReference type="GO" id="GO:0005886">
    <property type="term" value="C:plasma membrane"/>
    <property type="evidence" value="ECO:0007669"/>
    <property type="project" value="TreeGrafter"/>
</dbReference>
<dbReference type="PANTHER" id="PTHR12308">
    <property type="entry name" value="ANOCTAMIN"/>
    <property type="match status" value="1"/>
</dbReference>
<feature type="transmembrane region" description="Helical" evidence="6">
    <location>
        <begin position="576"/>
        <end position="596"/>
    </location>
</feature>
<feature type="transmembrane region" description="Helical" evidence="6">
    <location>
        <begin position="362"/>
        <end position="379"/>
    </location>
</feature>
<feature type="transmembrane region" description="Helical" evidence="6">
    <location>
        <begin position="519"/>
        <end position="542"/>
    </location>
</feature>
<evidence type="ECO:0000256" key="6">
    <source>
        <dbReference type="RuleBase" id="RU280814"/>
    </source>
</evidence>
<dbReference type="InterPro" id="IPR007632">
    <property type="entry name" value="Anoctamin"/>
</dbReference>
<evidence type="ECO:0000256" key="4">
    <source>
        <dbReference type="ARBA" id="ARBA00022989"/>
    </source>
</evidence>
<feature type="transmembrane region" description="Helical" evidence="6">
    <location>
        <begin position="317"/>
        <end position="342"/>
    </location>
</feature>
<evidence type="ECO:0000256" key="1">
    <source>
        <dbReference type="ARBA" id="ARBA00004141"/>
    </source>
</evidence>
<feature type="compositionally biased region" description="Basic and acidic residues" evidence="7">
    <location>
        <begin position="1"/>
        <end position="14"/>
    </location>
</feature>
<reference evidence="9" key="1">
    <citation type="journal article" date="2016" name="Sci. Rep.">
        <title>Molecular characterization of firefly nuptial gifts: a multi-omics approach sheds light on postcopulatory sexual selection.</title>
        <authorList>
            <person name="Al-Wathiqui N."/>
            <person name="Fallon T.R."/>
            <person name="South A."/>
            <person name="Weng J.K."/>
            <person name="Lewis S.M."/>
        </authorList>
    </citation>
    <scope>NUCLEOTIDE SEQUENCE</scope>
</reference>
<feature type="transmembrane region" description="Helical" evidence="6">
    <location>
        <begin position="247"/>
        <end position="265"/>
    </location>
</feature>
<accession>A0A1Y1L528</accession>
<dbReference type="InterPro" id="IPR049452">
    <property type="entry name" value="Anoctamin_TM"/>
</dbReference>
<feature type="domain" description="Anoctamin transmembrane" evidence="8">
    <location>
        <begin position="207"/>
        <end position="645"/>
    </location>
</feature>
<feature type="transmembrane region" description="Helical" evidence="6">
    <location>
        <begin position="400"/>
        <end position="420"/>
    </location>
</feature>
<comment type="subcellular location">
    <subcellularLocation>
        <location evidence="1 6">Membrane</location>
        <topology evidence="1 6">Multi-pass membrane protein</topology>
    </subcellularLocation>
</comment>
<dbReference type="PANTHER" id="PTHR12308:SF74">
    <property type="entry name" value="ANOCTAMIN"/>
    <property type="match status" value="1"/>
</dbReference>
<evidence type="ECO:0000256" key="7">
    <source>
        <dbReference type="SAM" id="MobiDB-lite"/>
    </source>
</evidence>
<keyword evidence="5 6" id="KW-0472">Membrane</keyword>
<keyword evidence="3 6" id="KW-0812">Transmembrane</keyword>
<evidence type="ECO:0000259" key="8">
    <source>
        <dbReference type="Pfam" id="PF04547"/>
    </source>
</evidence>
<evidence type="ECO:0000256" key="3">
    <source>
        <dbReference type="ARBA" id="ARBA00022692"/>
    </source>
</evidence>
<dbReference type="GO" id="GO:0005254">
    <property type="term" value="F:chloride channel activity"/>
    <property type="evidence" value="ECO:0007669"/>
    <property type="project" value="TreeGrafter"/>
</dbReference>
<keyword evidence="4 6" id="KW-1133">Transmembrane helix</keyword>
<dbReference type="AlphaFoldDB" id="A0A1Y1L528"/>
<comment type="similarity">
    <text evidence="2 6">Belongs to the anoctamin family.</text>
</comment>
<dbReference type="EMBL" id="GEZM01066408">
    <property type="protein sequence ID" value="JAV67906.1"/>
    <property type="molecule type" value="Transcribed_RNA"/>
</dbReference>
<name>A0A1Y1L528_PHOPY</name>
<dbReference type="EMBL" id="GEZM01066406">
    <property type="protein sequence ID" value="JAV67908.1"/>
    <property type="molecule type" value="Transcribed_RNA"/>
</dbReference>
<sequence length="680" mass="79136">MSRHRISEDREKQSVEISDEDNDGSLPQSYVVMRFDKNIPDATLEWIVDKIHTLRTNGGGELLVLKQPYKESEGVVLHISASTIKFLEAAEEMEIMKCDKNGVRREFTVSSLEDFLPDGMHVDDFLTTAEKQKIIKHELENIRALPEEGCIPGYPQYTLYEGQSILHVCLVEHLIKAIYPLHDVESLKKLGKRWYATLFDPQPLEEIRLYFGEAIALYFAFLGFYTAALVFPTFLGFLQLFVSHETVPFFCVFNVVWVTVLLELWRRRSNELAFQWGTIGMTSLDEPRGNFHGRMGKDAVTGRIQPQYPRWKTTAKLYFVSIPIVIACMLFASVFMLALFWVEDYMKDLGTPLAEQLMNLPSIIYSILVFIINVKYKTLATYLTNWENHRTASQFDRHRVIKLIMFEFVNTFMSLFYIAFVKQDLEILKTQLATMLIVQQAINNIQEVLIPLFIKKYTQRTQQNISVSKEVEDKCENINSREILKHIPEIRSDDTRIAEAEKEDLMDVYEETYDDYLEMYIQFGYVVLFSSVYPLAAFWAVVNNFVEIRSDAFKLCKFNRRPFSKKVKDIGAWQKAFEVVGGLSILTNCGLMFISFHQRKDAYFFDQLQWLVMFVALEHCLLGIRYLLHIAIQDKPEWVRVALAKKYHASKQALKNEQLLKNRGILARKFKTVSSRPFKS</sequence>
<feature type="transmembrane region" description="Helical" evidence="6">
    <location>
        <begin position="608"/>
        <end position="628"/>
    </location>
</feature>